<dbReference type="RefSeq" id="XP_064768463.1">
    <property type="nucleotide sequence ID" value="XM_064914776.1"/>
</dbReference>
<protein>
    <submittedName>
        <fullName evidence="4">MIF4G like-domain-containing protein</fullName>
    </submittedName>
</protein>
<accession>A0ABR1F6G0</accession>
<organism evidence="4 5">
    <name type="scientific">Myxozyma melibiosi</name>
    <dbReference type="NCBI Taxonomy" id="54550"/>
    <lineage>
        <taxon>Eukaryota</taxon>
        <taxon>Fungi</taxon>
        <taxon>Dikarya</taxon>
        <taxon>Ascomycota</taxon>
        <taxon>Saccharomycotina</taxon>
        <taxon>Lipomycetes</taxon>
        <taxon>Lipomycetales</taxon>
        <taxon>Lipomycetaceae</taxon>
        <taxon>Myxozyma</taxon>
    </lineage>
</organism>
<dbReference type="InterPro" id="IPR027159">
    <property type="entry name" value="CBP80"/>
</dbReference>
<feature type="domain" description="MIF4G-like type 2" evidence="3">
    <location>
        <begin position="522"/>
        <end position="759"/>
    </location>
</feature>
<evidence type="ECO:0000313" key="4">
    <source>
        <dbReference type="EMBL" id="KAK7205430.1"/>
    </source>
</evidence>
<dbReference type="PANTHER" id="PTHR12412">
    <property type="entry name" value="CAP BINDING PROTEIN"/>
    <property type="match status" value="1"/>
</dbReference>
<reference evidence="4 5" key="1">
    <citation type="submission" date="2024-03" db="EMBL/GenBank/DDBJ databases">
        <title>Genome-scale model development and genomic sequencing of the oleaginous clade Lipomyces.</title>
        <authorList>
            <consortium name="Lawrence Berkeley National Laboratory"/>
            <person name="Czajka J.J."/>
            <person name="Han Y."/>
            <person name="Kim J."/>
            <person name="Mondo S.J."/>
            <person name="Hofstad B.A."/>
            <person name="Robles A."/>
            <person name="Haridas S."/>
            <person name="Riley R."/>
            <person name="LaButti K."/>
            <person name="Pangilinan J."/>
            <person name="Andreopoulos W."/>
            <person name="Lipzen A."/>
            <person name="Yan J."/>
            <person name="Wang M."/>
            <person name="Ng V."/>
            <person name="Grigoriev I.V."/>
            <person name="Spatafora J.W."/>
            <person name="Magnuson J.K."/>
            <person name="Baker S.E."/>
            <person name="Pomraning K.R."/>
        </authorList>
    </citation>
    <scope>NUCLEOTIDE SEQUENCE [LARGE SCALE GENOMIC DNA]</scope>
    <source>
        <strain evidence="4 5">Phaff 52-87</strain>
    </source>
</reference>
<dbReference type="GeneID" id="90040288"/>
<dbReference type="Pfam" id="PF09090">
    <property type="entry name" value="MIF4G_like_2"/>
    <property type="match status" value="1"/>
</dbReference>
<keyword evidence="5" id="KW-1185">Reference proteome</keyword>
<dbReference type="PANTHER" id="PTHR12412:SF2">
    <property type="entry name" value="NUCLEAR CAP-BINDING PROTEIN SUBUNIT 1"/>
    <property type="match status" value="1"/>
</dbReference>
<evidence type="ECO:0000256" key="1">
    <source>
        <dbReference type="SAM" id="MobiDB-lite"/>
    </source>
</evidence>
<dbReference type="SUPFAM" id="SSF48371">
    <property type="entry name" value="ARM repeat"/>
    <property type="match status" value="3"/>
</dbReference>
<dbReference type="InterPro" id="IPR015172">
    <property type="entry name" value="MIF4G-like_typ-1"/>
</dbReference>
<dbReference type="Pfam" id="PF09088">
    <property type="entry name" value="MIF4G_like"/>
    <property type="match status" value="1"/>
</dbReference>
<comment type="caution">
    <text evidence="4">The sequence shown here is derived from an EMBL/GenBank/DDBJ whole genome shotgun (WGS) entry which is preliminary data.</text>
</comment>
<dbReference type="EMBL" id="JBBJBU010000005">
    <property type="protein sequence ID" value="KAK7205430.1"/>
    <property type="molecule type" value="Genomic_DNA"/>
</dbReference>
<gene>
    <name evidence="4" type="ORF">BZA70DRAFT_304409</name>
</gene>
<proteinExistence type="predicted"/>
<feature type="domain" description="MIF4G-like type 1" evidence="2">
    <location>
        <begin position="318"/>
        <end position="506"/>
    </location>
</feature>
<dbReference type="InterPro" id="IPR015174">
    <property type="entry name" value="MIF4G-like_typ-2"/>
</dbReference>
<dbReference type="InterPro" id="IPR016024">
    <property type="entry name" value="ARM-type_fold"/>
</dbReference>
<name>A0ABR1F6G0_9ASCO</name>
<feature type="compositionally biased region" description="Basic and acidic residues" evidence="1">
    <location>
        <begin position="1"/>
        <end position="22"/>
    </location>
</feature>
<evidence type="ECO:0000259" key="2">
    <source>
        <dbReference type="Pfam" id="PF09088"/>
    </source>
</evidence>
<dbReference type="Gene3D" id="1.25.40.180">
    <property type="match status" value="3"/>
</dbReference>
<evidence type="ECO:0000313" key="5">
    <source>
        <dbReference type="Proteomes" id="UP001498771"/>
    </source>
</evidence>
<sequence>MSEREKSPPYRDGGNKRRRDSDGAGDNYRRHGRRSSPALFPRLRKLFSCLGEPGRFTLVESLDHCSRSLADAEFPEDNEIKDAFFTLLCNTVIEQPIKTFSIAVSILVANGLQSTVGEAIIPFVTGKLQELIDAGEWNNVKLLFRFLLFLSPMTTNPDVLYDLLDSLLTKAIELKEKSSKSVAAYEIYRLVLLTIPYIAIADPADAHKEWSAALLDKAKTFNYASSKSSELLNPFVDEEAPYKVSDTLDLLLPQLEALKEKDWELNILHDYSQILPSEFEKHEIPAITVPGEPISPKTFVAPEMYLKFFINPQVETTPPLDTVESVIFRDMLTDLLINLNFNRQEAARQLLWFDAFFRTGLFCKAETSLEKIAQIKNGSTWKPEDVAVETVLAGLFKLPKSDLRPVYFHSVLIEACMIAPHAVAPVLGRAIRFLYGNLEHLDVQTMYLLADWFAHHLSNFSFTWRWKEWIEDLSLNELHPKYVFIRELIGKELRLSFPQRIKETFSEEFEKFLYNDEDLPPFTFAEPDAPYSEEALSLIQKLRERAAPEVLEEILDRIKEKAADAGEADAEDPDKLVREIYVTAIAHLGARSLSHAESWIERGLPLLKKLCPAEGSAQREAVAAVFAFWHEQTGTAVQVVKKLMNQGVISPQSVVEWILIDIEPVALTRGHSWELLGFAIDKAKWLIDQAKLSDGGEGADHRSVDELTEQLKQIFVSIVRELSRPVPSSDSMDDETLRWLRWWREGFLRAFLRNYHEDYKELEEPLKNLGLTDVFILSIIEQTSDL</sequence>
<feature type="region of interest" description="Disordered" evidence="1">
    <location>
        <begin position="1"/>
        <end position="34"/>
    </location>
</feature>
<dbReference type="Proteomes" id="UP001498771">
    <property type="component" value="Unassembled WGS sequence"/>
</dbReference>
<evidence type="ECO:0000259" key="3">
    <source>
        <dbReference type="Pfam" id="PF09090"/>
    </source>
</evidence>